<dbReference type="InterPro" id="IPR000111">
    <property type="entry name" value="Glyco_hydro_27/36_CS"/>
</dbReference>
<feature type="active site" description="Nucleophile" evidence="6">
    <location>
        <position position="478"/>
    </location>
</feature>
<dbReference type="FunFam" id="3.20.20.70:FF:000118">
    <property type="entry name" value="Alpha-galactosidase"/>
    <property type="match status" value="1"/>
</dbReference>
<comment type="catalytic activity">
    <reaction evidence="1 5">
        <text>Hydrolysis of terminal, non-reducing alpha-D-galactose residues in alpha-D-galactosides, including galactose oligosaccharides, galactomannans and galactolipids.</text>
        <dbReference type="EC" id="3.2.1.22"/>
    </reaction>
</comment>
<dbReference type="Pfam" id="PF16874">
    <property type="entry name" value="Glyco_hydro_36C"/>
    <property type="match status" value="1"/>
</dbReference>
<dbReference type="InterPro" id="IPR031705">
    <property type="entry name" value="Glyco_hydro_36_C"/>
</dbReference>
<dbReference type="RefSeq" id="WP_013485658.1">
    <property type="nucleotide sequence ID" value="NC_014828.1"/>
</dbReference>
<dbReference type="SUPFAM" id="SSF51445">
    <property type="entry name" value="(Trans)glycosidases"/>
    <property type="match status" value="1"/>
</dbReference>
<comment type="similarity">
    <text evidence="5">Belongs to the glycosyl hydrolase.</text>
</comment>
<dbReference type="EMBL" id="CP002400">
    <property type="protein sequence ID" value="ADU27307.1"/>
    <property type="molecule type" value="Genomic_DNA"/>
</dbReference>
<feature type="domain" description="Glycosyl hydrolase family 36 C-terminal" evidence="7">
    <location>
        <begin position="648"/>
        <end position="725"/>
    </location>
</feature>
<dbReference type="CDD" id="cd14791">
    <property type="entry name" value="GH36"/>
    <property type="match status" value="1"/>
</dbReference>
<protein>
    <recommendedName>
        <fullName evidence="2 5">Alpha-galactosidase</fullName>
        <ecNumber evidence="2 5">3.2.1.22</ecNumber>
    </recommendedName>
</protein>
<dbReference type="Pfam" id="PF02065">
    <property type="entry name" value="Melibiase"/>
    <property type="match status" value="1"/>
</dbReference>
<dbReference type="InterPro" id="IPR013785">
    <property type="entry name" value="Aldolase_TIM"/>
</dbReference>
<dbReference type="InterPro" id="IPR002252">
    <property type="entry name" value="Glyco_hydro_36"/>
</dbReference>
<dbReference type="InterPro" id="IPR050985">
    <property type="entry name" value="Alpha-glycosidase_related"/>
</dbReference>
<evidence type="ECO:0000256" key="3">
    <source>
        <dbReference type="ARBA" id="ARBA00022801"/>
    </source>
</evidence>
<dbReference type="InterPro" id="IPR017853">
    <property type="entry name" value="GH"/>
</dbReference>
<reference evidence="9 10" key="1">
    <citation type="submission" date="2010-12" db="EMBL/GenBank/DDBJ databases">
        <title>Complete sequence of Ethanoligenens harbinense YUAN-3.</title>
        <authorList>
            <person name="Lucas S."/>
            <person name="Copeland A."/>
            <person name="Lapidus A."/>
            <person name="Cheng J.-F."/>
            <person name="Bruce D."/>
            <person name="Goodwin L."/>
            <person name="Pitluck S."/>
            <person name="Chertkov O."/>
            <person name="Misra M."/>
            <person name="Detter J.C."/>
            <person name="Han C."/>
            <person name="Tapia R."/>
            <person name="Land M."/>
            <person name="Hauser L."/>
            <person name="Jeffries C."/>
            <person name="Kyrpides N."/>
            <person name="Ivanova N."/>
            <person name="Mikhailova N."/>
            <person name="Wang A."/>
            <person name="Mouttaki H."/>
            <person name="He Z."/>
            <person name="Zhou J."/>
            <person name="Hemme C.L."/>
            <person name="Woyke T."/>
        </authorList>
    </citation>
    <scope>NUCLEOTIDE SEQUENCE [LARGE SCALE GENOMIC DNA]</scope>
    <source>
        <strain evidence="10">DSM 18485 / JCM 12961 / CGMCC 1.5033 / YUAN-3</strain>
    </source>
</reference>
<dbReference type="InterPro" id="IPR013780">
    <property type="entry name" value="Glyco_hydro_b"/>
</dbReference>
<keyword evidence="3 5" id="KW-0378">Hydrolase</keyword>
<sequence>MPITFDQKNGIFHLRNTQVSYVLQVTKEGYLLHRYWGKAVCTYRESASLVFLDRGFSPNPTSDDRTFSLDTLPMEYPSYGSGDFRTPAFEAAFADGSAVTDLRYASHRVVAGKPGLPGLPATYVETAAEAQTLEITVKDVLSGLEAVLSYTVFEQGGAITRSVRFQNSGKAPVRLLRVLSASIDFSDDVFELLTLDGAHANERNVTRRRLTPGTQLVDSCRGASSHQHNPFIALLRPNTDENTGEAYGFNLVYSGNFLAQAQVDQFHTARVSIGINPFDFEWLLRPGESFQSPEAVLVYSEAGLDGLSQVYHKLYRERLCGGKFRDALRPVLLNSWEAAYFNFDADSILKLAQEAKDVGIELVVLDDGWFGKRDDDNSSLGDWVIYHKKLPEGLDGLGKRIHELGLQFGLWFEPEMVSENSDLYRAHPDWCLHVNGRPHTRGRNQLVLDLSREDVCTYIVDAVCDILSSAPIDYVKWDMNRHMTEVGSAKLPPERQRETAHRYILGLYRVMDAITSRFPDVLFESCSGGGGRFDPAILYYMPQTWTSDNTDAVCRLKIQYGTSIIYPPSTICSHVSVSPNEQVGRITPLQTRGYVAMSGNFGYELDLGKLSKTEKAEVSCQIALYKEIRPLIQFGKQHRLLSPFEGNETAWLYVSQDGSEALAFYFKVLAQPAVPIRILRLKGLDPSEQYRDLGSNKVFGGDELMYIGLTVPIENGDFISTIWHFKQI</sequence>
<dbReference type="Pfam" id="PF16875">
    <property type="entry name" value="Glyco_hydro_36N"/>
    <property type="match status" value="1"/>
</dbReference>
<keyword evidence="4 5" id="KW-0326">Glycosidase</keyword>
<accession>E6U9M1</accession>
<evidence type="ECO:0000256" key="1">
    <source>
        <dbReference type="ARBA" id="ARBA00001255"/>
    </source>
</evidence>
<dbReference type="GO" id="GO:0016052">
    <property type="term" value="P:carbohydrate catabolic process"/>
    <property type="evidence" value="ECO:0007669"/>
    <property type="project" value="InterPro"/>
</dbReference>
<dbReference type="PANTHER" id="PTHR43053:SF3">
    <property type="entry name" value="ALPHA-GALACTOSIDASE C-RELATED"/>
    <property type="match status" value="1"/>
</dbReference>
<evidence type="ECO:0000259" key="8">
    <source>
        <dbReference type="Pfam" id="PF16875"/>
    </source>
</evidence>
<evidence type="ECO:0000313" key="10">
    <source>
        <dbReference type="Proteomes" id="UP000001551"/>
    </source>
</evidence>
<dbReference type="Gene3D" id="3.20.20.70">
    <property type="entry name" value="Aldolase class I"/>
    <property type="match status" value="1"/>
</dbReference>
<organism evidence="9 10">
    <name type="scientific">Ethanoligenens harbinense (strain DSM 18485 / JCM 12961 / CGMCC 1.5033 / YUAN-3)</name>
    <dbReference type="NCBI Taxonomy" id="663278"/>
    <lineage>
        <taxon>Bacteria</taxon>
        <taxon>Bacillati</taxon>
        <taxon>Bacillota</taxon>
        <taxon>Clostridia</taxon>
        <taxon>Eubacteriales</taxon>
        <taxon>Oscillospiraceae</taxon>
        <taxon>Ethanoligenens</taxon>
    </lineage>
</organism>
<dbReference type="InterPro" id="IPR038417">
    <property type="entry name" value="Alpga-gal_N_sf"/>
</dbReference>
<dbReference type="PANTHER" id="PTHR43053">
    <property type="entry name" value="GLYCOSIDASE FAMILY 31"/>
    <property type="match status" value="1"/>
</dbReference>
<dbReference type="PROSITE" id="PS00512">
    <property type="entry name" value="ALPHA_GALACTOSIDASE"/>
    <property type="match status" value="1"/>
</dbReference>
<dbReference type="GO" id="GO:0004557">
    <property type="term" value="F:alpha-galactosidase activity"/>
    <property type="evidence" value="ECO:0007669"/>
    <property type="project" value="UniProtKB-UniRule"/>
</dbReference>
<keyword evidence="10" id="KW-1185">Reference proteome</keyword>
<dbReference type="KEGG" id="eha:Ethha_1782"/>
<feature type="active site" description="Proton donor" evidence="6">
    <location>
        <position position="548"/>
    </location>
</feature>
<feature type="domain" description="Glycosyl hydrolase family 36 N-terminal" evidence="8">
    <location>
        <begin position="29"/>
        <end position="284"/>
    </location>
</feature>
<dbReference type="InterPro" id="IPR031704">
    <property type="entry name" value="Glyco_hydro_36_N"/>
</dbReference>
<dbReference type="PRINTS" id="PR00743">
    <property type="entry name" value="GLHYDRLASE36"/>
</dbReference>
<dbReference type="Gene3D" id="2.70.98.60">
    <property type="entry name" value="alpha-galactosidase from lactobacil brevis"/>
    <property type="match status" value="1"/>
</dbReference>
<evidence type="ECO:0000256" key="6">
    <source>
        <dbReference type="PIRSR" id="PIRSR005536-1"/>
    </source>
</evidence>
<evidence type="ECO:0000256" key="4">
    <source>
        <dbReference type="ARBA" id="ARBA00023295"/>
    </source>
</evidence>
<gene>
    <name evidence="9" type="ordered locus">Ethha_1782</name>
</gene>
<dbReference type="PIRSF" id="PIRSF005536">
    <property type="entry name" value="Agal"/>
    <property type="match status" value="1"/>
</dbReference>
<dbReference type="eggNOG" id="COG3345">
    <property type="taxonomic scope" value="Bacteria"/>
</dbReference>
<evidence type="ECO:0000313" key="9">
    <source>
        <dbReference type="EMBL" id="ADU27307.1"/>
    </source>
</evidence>
<name>E6U9M1_ETHHY</name>
<evidence type="ECO:0000259" key="7">
    <source>
        <dbReference type="Pfam" id="PF16874"/>
    </source>
</evidence>
<dbReference type="EC" id="3.2.1.22" evidence="2 5"/>
<evidence type="ECO:0000256" key="2">
    <source>
        <dbReference type="ARBA" id="ARBA00012755"/>
    </source>
</evidence>
<dbReference type="AlphaFoldDB" id="E6U9M1"/>
<dbReference type="Proteomes" id="UP000001551">
    <property type="component" value="Chromosome"/>
</dbReference>
<evidence type="ECO:0000256" key="5">
    <source>
        <dbReference type="PIRNR" id="PIRNR005536"/>
    </source>
</evidence>
<dbReference type="HOGENOM" id="CLU_009640_2_1_9"/>
<proteinExistence type="inferred from homology"/>
<dbReference type="STRING" id="663278.Ethha_1782"/>
<dbReference type="Gene3D" id="2.60.40.1180">
    <property type="entry name" value="Golgi alpha-mannosidase II"/>
    <property type="match status" value="1"/>
</dbReference>